<evidence type="ECO:0000313" key="3">
    <source>
        <dbReference type="EMBL" id="MPN48810.1"/>
    </source>
</evidence>
<name>A0A645ICF4_9ZZZZ</name>
<comment type="caution">
    <text evidence="3">The sequence shown here is derived from an EMBL/GenBank/DDBJ whole genome shotgun (WGS) entry which is preliminary data.</text>
</comment>
<evidence type="ECO:0000256" key="1">
    <source>
        <dbReference type="ARBA" id="ARBA00022801"/>
    </source>
</evidence>
<keyword evidence="1 3" id="KW-0378">Hydrolase</keyword>
<protein>
    <submittedName>
        <fullName evidence="3">N-acetylmuramoyl-L-alanine amidase LytC</fullName>
        <ecNumber evidence="3">3.5.1.28</ecNumber>
    </submittedName>
</protein>
<sequence length="161" mass="17504">MGYRVLLTRNSDRTLSLDQRSRMSNAAKADLFVSIHMNATTAGAVRGIETFALTPPGASSSGSETVLYNRYPGNAALLNSAALAMSVQRSLIRTTGAVDRGMKRARFVVLRETRCPAILVECGFVSNRSDESLLGSAAYRDKLAQALAQGIRNYHLRVRPK</sequence>
<evidence type="ECO:0000259" key="2">
    <source>
        <dbReference type="SMART" id="SM00646"/>
    </source>
</evidence>
<dbReference type="Pfam" id="PF01520">
    <property type="entry name" value="Amidase_3"/>
    <property type="match status" value="1"/>
</dbReference>
<dbReference type="PANTHER" id="PTHR30404">
    <property type="entry name" value="N-ACETYLMURAMOYL-L-ALANINE AMIDASE"/>
    <property type="match status" value="1"/>
</dbReference>
<dbReference type="EC" id="3.5.1.28" evidence="3"/>
<dbReference type="SMART" id="SM00646">
    <property type="entry name" value="Ami_3"/>
    <property type="match status" value="1"/>
</dbReference>
<dbReference type="InterPro" id="IPR050695">
    <property type="entry name" value="N-acetylmuramoyl_amidase_3"/>
</dbReference>
<gene>
    <name evidence="3" type="primary">lytC_18</name>
    <name evidence="3" type="ORF">SDC9_196422</name>
</gene>
<proteinExistence type="predicted"/>
<dbReference type="GO" id="GO:0008745">
    <property type="term" value="F:N-acetylmuramoyl-L-alanine amidase activity"/>
    <property type="evidence" value="ECO:0007669"/>
    <property type="project" value="UniProtKB-EC"/>
</dbReference>
<dbReference type="CDD" id="cd02696">
    <property type="entry name" value="MurNAc-LAA"/>
    <property type="match status" value="1"/>
</dbReference>
<dbReference type="InterPro" id="IPR002508">
    <property type="entry name" value="MurNAc-LAA_cat"/>
</dbReference>
<accession>A0A645ICF4</accession>
<dbReference type="AlphaFoldDB" id="A0A645ICF4"/>
<dbReference type="GO" id="GO:0009253">
    <property type="term" value="P:peptidoglycan catabolic process"/>
    <property type="evidence" value="ECO:0007669"/>
    <property type="project" value="InterPro"/>
</dbReference>
<dbReference type="GO" id="GO:0030288">
    <property type="term" value="C:outer membrane-bounded periplasmic space"/>
    <property type="evidence" value="ECO:0007669"/>
    <property type="project" value="TreeGrafter"/>
</dbReference>
<dbReference type="EMBL" id="VSSQ01111471">
    <property type="protein sequence ID" value="MPN48810.1"/>
    <property type="molecule type" value="Genomic_DNA"/>
</dbReference>
<dbReference type="Gene3D" id="3.40.630.40">
    <property type="entry name" value="Zn-dependent exopeptidases"/>
    <property type="match status" value="1"/>
</dbReference>
<dbReference type="SUPFAM" id="SSF53187">
    <property type="entry name" value="Zn-dependent exopeptidases"/>
    <property type="match status" value="1"/>
</dbReference>
<dbReference type="PANTHER" id="PTHR30404:SF0">
    <property type="entry name" value="N-ACETYLMURAMOYL-L-ALANINE AMIDASE AMIC"/>
    <property type="match status" value="1"/>
</dbReference>
<feature type="domain" description="MurNAc-LAA" evidence="2">
    <location>
        <begin position="21"/>
        <end position="152"/>
    </location>
</feature>
<organism evidence="3">
    <name type="scientific">bioreactor metagenome</name>
    <dbReference type="NCBI Taxonomy" id="1076179"/>
    <lineage>
        <taxon>unclassified sequences</taxon>
        <taxon>metagenomes</taxon>
        <taxon>ecological metagenomes</taxon>
    </lineage>
</organism>
<reference evidence="3" key="1">
    <citation type="submission" date="2019-08" db="EMBL/GenBank/DDBJ databases">
        <authorList>
            <person name="Kucharzyk K."/>
            <person name="Murdoch R.W."/>
            <person name="Higgins S."/>
            <person name="Loffler F."/>
        </authorList>
    </citation>
    <scope>NUCLEOTIDE SEQUENCE</scope>
</reference>